<dbReference type="RefSeq" id="WP_317744325.1">
    <property type="nucleotide sequence ID" value="NZ_JAWLUP010000014.1"/>
</dbReference>
<dbReference type="InterPro" id="IPR020846">
    <property type="entry name" value="MFS_dom"/>
</dbReference>
<evidence type="ECO:0000256" key="6">
    <source>
        <dbReference type="ARBA" id="ARBA00023136"/>
    </source>
</evidence>
<gene>
    <name evidence="9" type="ORF">R4315_08940</name>
</gene>
<feature type="transmembrane region" description="Helical" evidence="7">
    <location>
        <begin position="328"/>
        <end position="348"/>
    </location>
</feature>
<dbReference type="GO" id="GO:0022857">
    <property type="term" value="F:transmembrane transporter activity"/>
    <property type="evidence" value="ECO:0007669"/>
    <property type="project" value="InterPro"/>
</dbReference>
<keyword evidence="4 7" id="KW-0812">Transmembrane</keyword>
<dbReference type="PROSITE" id="PS50850">
    <property type="entry name" value="MFS"/>
    <property type="match status" value="1"/>
</dbReference>
<organism evidence="9 10">
    <name type="scientific">Rhodococcus oxybenzonivorans</name>
    <dbReference type="NCBI Taxonomy" id="1990687"/>
    <lineage>
        <taxon>Bacteria</taxon>
        <taxon>Bacillati</taxon>
        <taxon>Actinomycetota</taxon>
        <taxon>Actinomycetes</taxon>
        <taxon>Mycobacteriales</taxon>
        <taxon>Nocardiaceae</taxon>
        <taxon>Rhodococcus</taxon>
    </lineage>
</organism>
<feature type="transmembrane region" description="Helical" evidence="7">
    <location>
        <begin position="125"/>
        <end position="149"/>
    </location>
</feature>
<keyword evidence="5 7" id="KW-1133">Transmembrane helix</keyword>
<dbReference type="Proteomes" id="UP001185863">
    <property type="component" value="Unassembled WGS sequence"/>
</dbReference>
<feature type="transmembrane region" description="Helical" evidence="7">
    <location>
        <begin position="298"/>
        <end position="316"/>
    </location>
</feature>
<feature type="transmembrane region" description="Helical" evidence="7">
    <location>
        <begin position="95"/>
        <end position="119"/>
    </location>
</feature>
<evidence type="ECO:0000256" key="4">
    <source>
        <dbReference type="ARBA" id="ARBA00022692"/>
    </source>
</evidence>
<dbReference type="Pfam" id="PF07690">
    <property type="entry name" value="MFS_1"/>
    <property type="match status" value="1"/>
</dbReference>
<feature type="transmembrane region" description="Helical" evidence="7">
    <location>
        <begin position="22"/>
        <end position="48"/>
    </location>
</feature>
<feature type="domain" description="Major facilitator superfamily (MFS) profile" evidence="8">
    <location>
        <begin position="22"/>
        <end position="445"/>
    </location>
</feature>
<keyword evidence="2" id="KW-0813">Transport</keyword>
<evidence type="ECO:0000256" key="5">
    <source>
        <dbReference type="ARBA" id="ARBA00022989"/>
    </source>
</evidence>
<dbReference type="SUPFAM" id="SSF103473">
    <property type="entry name" value="MFS general substrate transporter"/>
    <property type="match status" value="1"/>
</dbReference>
<accession>A0AAE4UXQ8</accession>
<dbReference type="AlphaFoldDB" id="A0AAE4UXQ8"/>
<dbReference type="CDD" id="cd17369">
    <property type="entry name" value="MFS_ShiA_like"/>
    <property type="match status" value="1"/>
</dbReference>
<dbReference type="InterPro" id="IPR005829">
    <property type="entry name" value="Sugar_transporter_CS"/>
</dbReference>
<evidence type="ECO:0000313" key="9">
    <source>
        <dbReference type="EMBL" id="MDV7264670.1"/>
    </source>
</evidence>
<sequence length="468" mass="49583">MTQITPAQTVSERENRRSHRKLLAAGLIGSSIEWYDFFVYGTAAALVFPKIFFPEASVLVGTLLAFSTFSIGFVARPLGGILAGHYGDKLGRKPMVLICLITMGVATFVIGCLPTASVIGVAAPILLVTLRFIQGLACGGQWGGIVLLLTESTGPKKRGFAGTFGQMGVPLGLVLGNLAMIIANSVMSDAAFLSWGWRIPFWASALLFPVVLYIHTRVENSSEFRQLQAEVESKRGKYDQIAQAPLTEAVRKHWKTILLGAGLLAATNSAFYVAIAGFLSYGTQSTSEGGLAMDRNVVLVSILATSAIMPIVIMLAGKVSDTIGRRPLILVGAGLLMAWAFPFFWLANTASGPLLFLAMIVSSAGQALTYGPLAAFMGELFEPRVRYSGASLAYQLAAVAVSGAAPLVMTWIIAETASTVGVSVFIAAMAAITLLSAWFLPETNSKAVREDPDAVPGIHTVTAACRRA</sequence>
<dbReference type="InterPro" id="IPR011701">
    <property type="entry name" value="MFS"/>
</dbReference>
<evidence type="ECO:0000313" key="10">
    <source>
        <dbReference type="Proteomes" id="UP001185863"/>
    </source>
</evidence>
<evidence type="ECO:0000256" key="3">
    <source>
        <dbReference type="ARBA" id="ARBA00022475"/>
    </source>
</evidence>
<evidence type="ECO:0000259" key="8">
    <source>
        <dbReference type="PROSITE" id="PS50850"/>
    </source>
</evidence>
<feature type="transmembrane region" description="Helical" evidence="7">
    <location>
        <begin position="420"/>
        <end position="440"/>
    </location>
</feature>
<feature type="transmembrane region" description="Helical" evidence="7">
    <location>
        <begin position="392"/>
        <end position="414"/>
    </location>
</feature>
<dbReference type="Gene3D" id="1.20.1250.20">
    <property type="entry name" value="MFS general substrate transporter like domains"/>
    <property type="match status" value="2"/>
</dbReference>
<feature type="transmembrane region" description="Helical" evidence="7">
    <location>
        <begin position="161"/>
        <end position="183"/>
    </location>
</feature>
<dbReference type="PROSITE" id="PS00217">
    <property type="entry name" value="SUGAR_TRANSPORT_2"/>
    <property type="match status" value="1"/>
</dbReference>
<keyword evidence="6 7" id="KW-0472">Membrane</keyword>
<evidence type="ECO:0000256" key="2">
    <source>
        <dbReference type="ARBA" id="ARBA00022448"/>
    </source>
</evidence>
<comment type="caution">
    <text evidence="9">The sequence shown here is derived from an EMBL/GenBank/DDBJ whole genome shotgun (WGS) entry which is preliminary data.</text>
</comment>
<protein>
    <submittedName>
        <fullName evidence="9">MFS transporter</fullName>
    </submittedName>
</protein>
<evidence type="ECO:0000256" key="7">
    <source>
        <dbReference type="SAM" id="Phobius"/>
    </source>
</evidence>
<evidence type="ECO:0000256" key="1">
    <source>
        <dbReference type="ARBA" id="ARBA00004651"/>
    </source>
</evidence>
<comment type="subcellular location">
    <subcellularLocation>
        <location evidence="1">Cell membrane</location>
        <topology evidence="1">Multi-pass membrane protein</topology>
    </subcellularLocation>
</comment>
<dbReference type="PANTHER" id="PTHR43045:SF1">
    <property type="entry name" value="SHIKIMATE TRANSPORTER"/>
    <property type="match status" value="1"/>
</dbReference>
<feature type="transmembrane region" description="Helical" evidence="7">
    <location>
        <begin position="257"/>
        <end position="278"/>
    </location>
</feature>
<feature type="transmembrane region" description="Helical" evidence="7">
    <location>
        <begin position="354"/>
        <end position="380"/>
    </location>
</feature>
<dbReference type="InterPro" id="IPR036259">
    <property type="entry name" value="MFS_trans_sf"/>
</dbReference>
<dbReference type="EMBL" id="JAWLUP010000014">
    <property type="protein sequence ID" value="MDV7264670.1"/>
    <property type="molecule type" value="Genomic_DNA"/>
</dbReference>
<reference evidence="9" key="1">
    <citation type="submission" date="2023-10" db="EMBL/GenBank/DDBJ databases">
        <title>Development of a sustainable strategy for remediation of hydrocarbon-contaminated territories based on the waste exchange concept.</title>
        <authorList>
            <person name="Krivoruchko A."/>
        </authorList>
    </citation>
    <scope>NUCLEOTIDE SEQUENCE</scope>
    <source>
        <strain evidence="9">IEGM 68</strain>
    </source>
</reference>
<keyword evidence="3" id="KW-1003">Cell membrane</keyword>
<dbReference type="GO" id="GO:0005886">
    <property type="term" value="C:plasma membrane"/>
    <property type="evidence" value="ECO:0007669"/>
    <property type="project" value="UniProtKB-SubCell"/>
</dbReference>
<feature type="transmembrane region" description="Helical" evidence="7">
    <location>
        <begin position="60"/>
        <end position="83"/>
    </location>
</feature>
<feature type="transmembrane region" description="Helical" evidence="7">
    <location>
        <begin position="195"/>
        <end position="215"/>
    </location>
</feature>
<dbReference type="PANTHER" id="PTHR43045">
    <property type="entry name" value="SHIKIMATE TRANSPORTER"/>
    <property type="match status" value="1"/>
</dbReference>
<name>A0AAE4UXQ8_9NOCA</name>
<proteinExistence type="predicted"/>